<dbReference type="EMBL" id="LS483250">
    <property type="protein sequence ID" value="SQD77284.1"/>
    <property type="molecule type" value="Genomic_DNA"/>
</dbReference>
<accession>A0A330LJR4</accession>
<dbReference type="InterPro" id="IPR019620">
    <property type="entry name" value="Metal-bd_prot_put"/>
</dbReference>
<dbReference type="Proteomes" id="UP000250163">
    <property type="component" value="Chromosome MORIYA"/>
</dbReference>
<gene>
    <name evidence="1" type="ORF">MORIYA_0806</name>
</gene>
<dbReference type="OrthoDB" id="285410at2"/>
<organism evidence="1 2">
    <name type="scientific">Moritella yayanosii</name>
    <dbReference type="NCBI Taxonomy" id="69539"/>
    <lineage>
        <taxon>Bacteria</taxon>
        <taxon>Pseudomonadati</taxon>
        <taxon>Pseudomonadota</taxon>
        <taxon>Gammaproteobacteria</taxon>
        <taxon>Alteromonadales</taxon>
        <taxon>Moritellaceae</taxon>
        <taxon>Moritella</taxon>
    </lineage>
</organism>
<evidence type="ECO:0000313" key="1">
    <source>
        <dbReference type="EMBL" id="SQD77284.1"/>
    </source>
</evidence>
<proteinExistence type="predicted"/>
<dbReference type="KEGG" id="mya:MORIYA_0806"/>
<evidence type="ECO:0008006" key="3">
    <source>
        <dbReference type="Google" id="ProtNLM"/>
    </source>
</evidence>
<protein>
    <recommendedName>
        <fullName evidence="3">Metal-binding protein</fullName>
    </recommendedName>
</protein>
<name>A0A330LJR4_9GAMM</name>
<keyword evidence="2" id="KW-1185">Reference proteome</keyword>
<reference evidence="2" key="1">
    <citation type="submission" date="2018-05" db="EMBL/GenBank/DDBJ databases">
        <authorList>
            <person name="Cea G.-C."/>
            <person name="William W."/>
        </authorList>
    </citation>
    <scope>NUCLEOTIDE SEQUENCE [LARGE SCALE GENOMIC DNA]</scope>
    <source>
        <strain evidence="2">DB21MT 5</strain>
    </source>
</reference>
<sequence length="80" mass="8612">MSKSVHGREVVALLAAKVAGIDQAALLALIEQEYPLDLFHTCKVKGMDKNQILANMMAKGRIVELNGILTAQTSCGCKNK</sequence>
<dbReference type="RefSeq" id="WP_112712832.1">
    <property type="nucleotide sequence ID" value="NZ_LS483250.1"/>
</dbReference>
<evidence type="ECO:0000313" key="2">
    <source>
        <dbReference type="Proteomes" id="UP000250163"/>
    </source>
</evidence>
<dbReference type="Pfam" id="PF10678">
    <property type="entry name" value="DUF2492"/>
    <property type="match status" value="1"/>
</dbReference>
<dbReference type="AlphaFoldDB" id="A0A330LJR4"/>